<gene>
    <name evidence="1" type="ORF">HMPREF0322_04929</name>
</gene>
<dbReference type="HOGENOM" id="CLU_3042714_0_0_9"/>
<name>G9XVB6_DESHA</name>
<evidence type="ECO:0000313" key="1">
    <source>
        <dbReference type="EMBL" id="EHL04419.1"/>
    </source>
</evidence>
<protein>
    <submittedName>
        <fullName evidence="1">Uncharacterized protein</fullName>
    </submittedName>
</protein>
<comment type="caution">
    <text evidence="1">The sequence shown here is derived from an EMBL/GenBank/DDBJ whole genome shotgun (WGS) entry which is preliminary data.</text>
</comment>
<evidence type="ECO:0000313" key="2">
    <source>
        <dbReference type="Proteomes" id="UP000004416"/>
    </source>
</evidence>
<dbReference type="EMBL" id="AFZX01000133">
    <property type="protein sequence ID" value="EHL04419.1"/>
    <property type="molecule type" value="Genomic_DNA"/>
</dbReference>
<sequence length="54" mass="6210">MPAKERVLKTGEKQVCKGCDTPASLRWLFFHDIDHLVDIAVEKLSNRFKNTLLP</sequence>
<organism evidence="1 2">
    <name type="scientific">Desulfitobacterium hafniense DP7</name>
    <dbReference type="NCBI Taxonomy" id="537010"/>
    <lineage>
        <taxon>Bacteria</taxon>
        <taxon>Bacillati</taxon>
        <taxon>Bacillota</taxon>
        <taxon>Clostridia</taxon>
        <taxon>Eubacteriales</taxon>
        <taxon>Desulfitobacteriaceae</taxon>
        <taxon>Desulfitobacterium</taxon>
    </lineage>
</organism>
<reference evidence="1 2" key="1">
    <citation type="submission" date="2011-08" db="EMBL/GenBank/DDBJ databases">
        <authorList>
            <person name="Weinstock G."/>
            <person name="Sodergren E."/>
            <person name="Clifton S."/>
            <person name="Fulton L."/>
            <person name="Fulton B."/>
            <person name="Courtney L."/>
            <person name="Fronick C."/>
            <person name="Harrison M."/>
            <person name="Strong C."/>
            <person name="Farmer C."/>
            <person name="Delahaunty K."/>
            <person name="Markovic C."/>
            <person name="Hall O."/>
            <person name="Minx P."/>
            <person name="Tomlinson C."/>
            <person name="Mitreva M."/>
            <person name="Hou S."/>
            <person name="Chen J."/>
            <person name="Wollam A."/>
            <person name="Pepin K.H."/>
            <person name="Johnson M."/>
            <person name="Bhonagiri V."/>
            <person name="Zhang X."/>
            <person name="Suruliraj S."/>
            <person name="Warren W."/>
            <person name="Chinwalla A."/>
            <person name="Mardis E.R."/>
            <person name="Wilson R.K."/>
        </authorList>
    </citation>
    <scope>NUCLEOTIDE SEQUENCE [LARGE SCALE GENOMIC DNA]</scope>
    <source>
        <strain evidence="1 2">DP7</strain>
    </source>
</reference>
<dbReference type="AlphaFoldDB" id="G9XVB6"/>
<accession>G9XVB6</accession>
<proteinExistence type="predicted"/>
<dbReference type="Proteomes" id="UP000004416">
    <property type="component" value="Unassembled WGS sequence"/>
</dbReference>